<dbReference type="EMBL" id="CM047908">
    <property type="protein sequence ID" value="KAJ0080735.1"/>
    <property type="molecule type" value="Genomic_DNA"/>
</dbReference>
<keyword evidence="2" id="KW-1185">Reference proteome</keyword>
<protein>
    <submittedName>
        <fullName evidence="1">Uncharacterized protein</fullName>
    </submittedName>
</protein>
<sequence length="20" mass="2049">MQLRGNELLSSIEPTSGGGC</sequence>
<reference evidence="2" key="1">
    <citation type="journal article" date="2023" name="G3 (Bethesda)">
        <title>Genome assembly and association tests identify interacting loci associated with vigor, precocity, and sex in interspecific pistachio rootstocks.</title>
        <authorList>
            <person name="Palmer W."/>
            <person name="Jacygrad E."/>
            <person name="Sagayaradj S."/>
            <person name="Cavanaugh K."/>
            <person name="Han R."/>
            <person name="Bertier L."/>
            <person name="Beede B."/>
            <person name="Kafkas S."/>
            <person name="Golino D."/>
            <person name="Preece J."/>
            <person name="Michelmore R."/>
        </authorList>
    </citation>
    <scope>NUCLEOTIDE SEQUENCE [LARGE SCALE GENOMIC DNA]</scope>
</reference>
<gene>
    <name evidence="1" type="ORF">Patl1_10440</name>
</gene>
<evidence type="ECO:0000313" key="1">
    <source>
        <dbReference type="EMBL" id="KAJ0080735.1"/>
    </source>
</evidence>
<accession>A0ACC0ZZU8</accession>
<organism evidence="1 2">
    <name type="scientific">Pistacia atlantica</name>
    <dbReference type="NCBI Taxonomy" id="434234"/>
    <lineage>
        <taxon>Eukaryota</taxon>
        <taxon>Viridiplantae</taxon>
        <taxon>Streptophyta</taxon>
        <taxon>Embryophyta</taxon>
        <taxon>Tracheophyta</taxon>
        <taxon>Spermatophyta</taxon>
        <taxon>Magnoliopsida</taxon>
        <taxon>eudicotyledons</taxon>
        <taxon>Gunneridae</taxon>
        <taxon>Pentapetalae</taxon>
        <taxon>rosids</taxon>
        <taxon>malvids</taxon>
        <taxon>Sapindales</taxon>
        <taxon>Anacardiaceae</taxon>
        <taxon>Pistacia</taxon>
    </lineage>
</organism>
<comment type="caution">
    <text evidence="1">The sequence shown here is derived from an EMBL/GenBank/DDBJ whole genome shotgun (WGS) entry which is preliminary data.</text>
</comment>
<dbReference type="Proteomes" id="UP001164250">
    <property type="component" value="Chromosome 12"/>
</dbReference>
<proteinExistence type="predicted"/>
<evidence type="ECO:0000313" key="2">
    <source>
        <dbReference type="Proteomes" id="UP001164250"/>
    </source>
</evidence>
<name>A0ACC0ZZU8_9ROSI</name>